<evidence type="ECO:0000256" key="3">
    <source>
        <dbReference type="ARBA" id="ARBA00006341"/>
    </source>
</evidence>
<comment type="subunit">
    <text evidence="4 8">Dimer of large and small chains.</text>
</comment>
<gene>
    <name evidence="11" type="ORF">M23134_02136</name>
</gene>
<evidence type="ECO:0000256" key="5">
    <source>
        <dbReference type="ARBA" id="ARBA00022605"/>
    </source>
</evidence>
<dbReference type="PROSITE" id="PS50983">
    <property type="entry name" value="FE_B12_PBP"/>
    <property type="match status" value="1"/>
</dbReference>
<evidence type="ECO:0000256" key="2">
    <source>
        <dbReference type="ARBA" id="ARBA00005025"/>
    </source>
</evidence>
<dbReference type="InterPro" id="IPR002491">
    <property type="entry name" value="ABC_transptr_periplasmic_BD"/>
</dbReference>
<dbReference type="CDD" id="cd04878">
    <property type="entry name" value="ACT_AHAS"/>
    <property type="match status" value="1"/>
</dbReference>
<evidence type="ECO:0000259" key="9">
    <source>
        <dbReference type="PROSITE" id="PS50983"/>
    </source>
</evidence>
<dbReference type="InterPro" id="IPR004789">
    <property type="entry name" value="Acetalactate_synth_ssu"/>
</dbReference>
<evidence type="ECO:0000256" key="7">
    <source>
        <dbReference type="ARBA" id="ARBA00048670"/>
    </source>
</evidence>
<evidence type="ECO:0000256" key="8">
    <source>
        <dbReference type="RuleBase" id="RU368092"/>
    </source>
</evidence>
<evidence type="ECO:0000256" key="6">
    <source>
        <dbReference type="ARBA" id="ARBA00023304"/>
    </source>
</evidence>
<feature type="domain" description="Fe/B12 periplasmic-binding" evidence="9">
    <location>
        <begin position="62"/>
        <end position="176"/>
    </location>
</feature>
<dbReference type="Gene3D" id="3.30.70.1150">
    <property type="entry name" value="ACT-like. Chain A, domain 2"/>
    <property type="match status" value="1"/>
</dbReference>
<protein>
    <recommendedName>
        <fullName evidence="8">Acetolactate synthase small subunit</fullName>
        <shortName evidence="8">AHAS</shortName>
        <shortName evidence="8">ALS</shortName>
        <ecNumber evidence="8">2.2.1.6</ecNumber>
    </recommendedName>
    <alternativeName>
        <fullName evidence="8">Acetohydroxy-acid synthase small subunit</fullName>
    </alternativeName>
</protein>
<evidence type="ECO:0000259" key="10">
    <source>
        <dbReference type="PROSITE" id="PS51671"/>
    </source>
</evidence>
<comment type="pathway">
    <text evidence="1 8">Amino-acid biosynthesis; L-isoleucine biosynthesis; L-isoleucine from 2-oxobutanoate: step 1/4.</text>
</comment>
<dbReference type="NCBIfam" id="TIGR00119">
    <property type="entry name" value="acolac_sm"/>
    <property type="match status" value="1"/>
</dbReference>
<comment type="pathway">
    <text evidence="2 8">Amino-acid biosynthesis; L-valine biosynthesis; L-valine from pyruvate: step 1/4.</text>
</comment>
<dbReference type="GO" id="GO:0009097">
    <property type="term" value="P:isoleucine biosynthetic process"/>
    <property type="evidence" value="ECO:0007669"/>
    <property type="project" value="UniProtKB-UniRule"/>
</dbReference>
<comment type="catalytic activity">
    <reaction evidence="7 8">
        <text>2 pyruvate + H(+) = (2S)-2-acetolactate + CO2</text>
        <dbReference type="Rhea" id="RHEA:25249"/>
        <dbReference type="ChEBI" id="CHEBI:15361"/>
        <dbReference type="ChEBI" id="CHEBI:15378"/>
        <dbReference type="ChEBI" id="CHEBI:16526"/>
        <dbReference type="ChEBI" id="CHEBI:58476"/>
        <dbReference type="EC" id="2.2.1.6"/>
    </reaction>
</comment>
<comment type="caution">
    <text evidence="11">The sequence shown here is derived from an EMBL/GenBank/DDBJ whole genome shotgun (WGS) entry which is preliminary data.</text>
</comment>
<dbReference type="SUPFAM" id="SSF55021">
    <property type="entry name" value="ACT-like"/>
    <property type="match status" value="2"/>
</dbReference>
<keyword evidence="5 8" id="KW-0028">Amino-acid biosynthesis</keyword>
<evidence type="ECO:0000313" key="11">
    <source>
        <dbReference type="EMBL" id="EAY28026.1"/>
    </source>
</evidence>
<comment type="similarity">
    <text evidence="3 8">Belongs to the acetolactate synthase small subunit family.</text>
</comment>
<sequence length="176" mass="20136">MEQEQFTVTVFSEDNIGLLNRITDIFTRRKINIDSLTTSASETEGIFRFTVVISTTLANVKRIVKQLEKQVEVLKAFYYDEEDIIFQEVALYKISTQALAQSKAVEKIIRANYARILTVEPEFMVIEKTGHESETQDLFEQLKPYGILSFVRSGRVAIAKPMKRLSSYLAELGQTL</sequence>
<keyword evidence="8 11" id="KW-0808">Transferase</keyword>
<dbReference type="EC" id="2.2.1.6" evidence="8"/>
<dbReference type="InterPro" id="IPR027271">
    <property type="entry name" value="Acetolactate_synth/TF_NikR_C"/>
</dbReference>
<dbReference type="GO" id="GO:0005829">
    <property type="term" value="C:cytosol"/>
    <property type="evidence" value="ECO:0007669"/>
    <property type="project" value="TreeGrafter"/>
</dbReference>
<dbReference type="Pfam" id="PF22629">
    <property type="entry name" value="ACT_AHAS_ss"/>
    <property type="match status" value="1"/>
</dbReference>
<dbReference type="PANTHER" id="PTHR30239:SF0">
    <property type="entry name" value="ACETOLACTATE SYNTHASE SMALL SUBUNIT 1, CHLOROPLASTIC"/>
    <property type="match status" value="1"/>
</dbReference>
<dbReference type="Pfam" id="PF10369">
    <property type="entry name" value="ALS_ss_C"/>
    <property type="match status" value="1"/>
</dbReference>
<dbReference type="AlphaFoldDB" id="A1ZNB5"/>
<dbReference type="UniPathway" id="UPA00047">
    <property type="reaction ID" value="UER00055"/>
</dbReference>
<accession>A1ZNB5</accession>
<dbReference type="Gene3D" id="3.30.70.260">
    <property type="match status" value="1"/>
</dbReference>
<dbReference type="InterPro" id="IPR002912">
    <property type="entry name" value="ACT_dom"/>
</dbReference>
<dbReference type="RefSeq" id="WP_004155927.1">
    <property type="nucleotide sequence ID" value="NZ_AAWS01000018.1"/>
</dbReference>
<dbReference type="EMBL" id="AAWS01000018">
    <property type="protein sequence ID" value="EAY28026.1"/>
    <property type="molecule type" value="Genomic_DNA"/>
</dbReference>
<reference evidence="11 12" key="1">
    <citation type="submission" date="2007-01" db="EMBL/GenBank/DDBJ databases">
        <authorList>
            <person name="Haygood M."/>
            <person name="Podell S."/>
            <person name="Anderson C."/>
            <person name="Hopkinson B."/>
            <person name="Roe K."/>
            <person name="Barbeau K."/>
            <person name="Gaasterland T."/>
            <person name="Ferriera S."/>
            <person name="Johnson J."/>
            <person name="Kravitz S."/>
            <person name="Beeson K."/>
            <person name="Sutton G."/>
            <person name="Rogers Y.-H."/>
            <person name="Friedman R."/>
            <person name="Frazier M."/>
            <person name="Venter J.C."/>
        </authorList>
    </citation>
    <scope>NUCLEOTIDE SEQUENCE [LARGE SCALE GENOMIC DNA]</scope>
    <source>
        <strain evidence="11 12">ATCC 23134</strain>
    </source>
</reference>
<keyword evidence="12" id="KW-1185">Reference proteome</keyword>
<dbReference type="Proteomes" id="UP000004095">
    <property type="component" value="Unassembled WGS sequence"/>
</dbReference>
<evidence type="ECO:0000313" key="12">
    <source>
        <dbReference type="Proteomes" id="UP000004095"/>
    </source>
</evidence>
<dbReference type="InterPro" id="IPR039557">
    <property type="entry name" value="AHAS_ACT"/>
</dbReference>
<evidence type="ECO:0000256" key="1">
    <source>
        <dbReference type="ARBA" id="ARBA00004974"/>
    </source>
</evidence>
<name>A1ZNB5_MICM2</name>
<dbReference type="PROSITE" id="PS51671">
    <property type="entry name" value="ACT"/>
    <property type="match status" value="1"/>
</dbReference>
<keyword evidence="6 8" id="KW-0100">Branched-chain amino acid biosynthesis</keyword>
<dbReference type="GO" id="GO:1990610">
    <property type="term" value="F:acetolactate synthase regulator activity"/>
    <property type="evidence" value="ECO:0007669"/>
    <property type="project" value="UniProtKB-UniRule"/>
</dbReference>
<dbReference type="GO" id="GO:0003984">
    <property type="term" value="F:acetolactate synthase activity"/>
    <property type="evidence" value="ECO:0007669"/>
    <property type="project" value="UniProtKB-UniRule"/>
</dbReference>
<evidence type="ECO:0000256" key="4">
    <source>
        <dbReference type="ARBA" id="ARBA00011744"/>
    </source>
</evidence>
<dbReference type="PANTHER" id="PTHR30239">
    <property type="entry name" value="ACETOLACTATE SYNTHASE SMALL SUBUNIT"/>
    <property type="match status" value="1"/>
</dbReference>
<dbReference type="InterPro" id="IPR019455">
    <property type="entry name" value="Acetolactate_synth_ssu_C"/>
</dbReference>
<dbReference type="eggNOG" id="COG0440">
    <property type="taxonomic scope" value="Bacteria"/>
</dbReference>
<comment type="function">
    <text evidence="8">Catalyzes the conversion of 2 pyruvate molecules into acetolactate in the first common step of the biosynthetic pathway of the branched-amino acids such as leucine, isoleucine, and valine.</text>
</comment>
<feature type="domain" description="ACT" evidence="10">
    <location>
        <begin position="7"/>
        <end position="81"/>
    </location>
</feature>
<organism evidence="11 12">
    <name type="scientific">Microscilla marina ATCC 23134</name>
    <dbReference type="NCBI Taxonomy" id="313606"/>
    <lineage>
        <taxon>Bacteria</taxon>
        <taxon>Pseudomonadati</taxon>
        <taxon>Bacteroidota</taxon>
        <taxon>Cytophagia</taxon>
        <taxon>Cytophagales</taxon>
        <taxon>Microscillaceae</taxon>
        <taxon>Microscilla</taxon>
    </lineage>
</organism>
<dbReference type="InterPro" id="IPR045865">
    <property type="entry name" value="ACT-like_dom_sf"/>
</dbReference>
<proteinExistence type="inferred from homology"/>
<dbReference type="InterPro" id="IPR054480">
    <property type="entry name" value="AHAS_small-like_ACT"/>
</dbReference>
<dbReference type="UniPathway" id="UPA00049">
    <property type="reaction ID" value="UER00059"/>
</dbReference>
<dbReference type="GO" id="GO:0009099">
    <property type="term" value="P:L-valine biosynthetic process"/>
    <property type="evidence" value="ECO:0007669"/>
    <property type="project" value="UniProtKB-UniRule"/>
</dbReference>
<dbReference type="OrthoDB" id="1523722at2"/>